<protein>
    <submittedName>
        <fullName evidence="1">Uncharacterized protein</fullName>
    </submittedName>
</protein>
<proteinExistence type="predicted"/>
<evidence type="ECO:0000313" key="1">
    <source>
        <dbReference type="EMBL" id="GAH20194.1"/>
    </source>
</evidence>
<sequence>RANNRNETLNFENNDTITRGNIYEWSGGDENTSRMFIEPVNSTYTKVHWNGTVEDTVFANMLYLDRTDLMDAAKTEHFIYRDYDFLAKIWNVEAIREHDGYIFSCYLDTLLTVDLPDRPLTIRYLNESFDPEGVVNAEDSPYGFIITAHNATTWVQDVYTHRNVSYIEAFSVNQSDIEAANVEVTNTGWLHFTTEAKVGKAYSINVTNAASTTNRTFGETNVSYVGELAPFTELLYTPNLLVSDKHRGHQFQHQLYAA</sequence>
<feature type="non-terminal residue" evidence="1">
    <location>
        <position position="258"/>
    </location>
</feature>
<dbReference type="EMBL" id="BARU01004401">
    <property type="protein sequence ID" value="GAH20194.1"/>
    <property type="molecule type" value="Genomic_DNA"/>
</dbReference>
<reference evidence="1" key="1">
    <citation type="journal article" date="2014" name="Front. Microbiol.">
        <title>High frequency of phylogenetically diverse reductive dehalogenase-homologous genes in deep subseafloor sedimentary metagenomes.</title>
        <authorList>
            <person name="Kawai M."/>
            <person name="Futagami T."/>
            <person name="Toyoda A."/>
            <person name="Takaki Y."/>
            <person name="Nishi S."/>
            <person name="Hori S."/>
            <person name="Arai W."/>
            <person name="Tsubouchi T."/>
            <person name="Morono Y."/>
            <person name="Uchiyama I."/>
            <person name="Ito T."/>
            <person name="Fujiyama A."/>
            <person name="Inagaki F."/>
            <person name="Takami H."/>
        </authorList>
    </citation>
    <scope>NUCLEOTIDE SEQUENCE</scope>
    <source>
        <strain evidence="1">Expedition CK06-06</strain>
    </source>
</reference>
<feature type="non-terminal residue" evidence="1">
    <location>
        <position position="1"/>
    </location>
</feature>
<comment type="caution">
    <text evidence="1">The sequence shown here is derived from an EMBL/GenBank/DDBJ whole genome shotgun (WGS) entry which is preliminary data.</text>
</comment>
<name>X1ESQ3_9ZZZZ</name>
<dbReference type="AlphaFoldDB" id="X1ESQ3"/>
<accession>X1ESQ3</accession>
<gene>
    <name evidence="1" type="ORF">S03H2_08876</name>
</gene>
<organism evidence="1">
    <name type="scientific">marine sediment metagenome</name>
    <dbReference type="NCBI Taxonomy" id="412755"/>
    <lineage>
        <taxon>unclassified sequences</taxon>
        <taxon>metagenomes</taxon>
        <taxon>ecological metagenomes</taxon>
    </lineage>
</organism>